<feature type="compositionally biased region" description="Basic residues" evidence="5">
    <location>
        <begin position="208"/>
        <end position="218"/>
    </location>
</feature>
<dbReference type="Proteomes" id="UP000615446">
    <property type="component" value="Unassembled WGS sequence"/>
</dbReference>
<dbReference type="GO" id="GO:0046872">
    <property type="term" value="F:metal ion binding"/>
    <property type="evidence" value="ECO:0007669"/>
    <property type="project" value="UniProtKB-KW"/>
</dbReference>
<dbReference type="EMBL" id="BLAL01000303">
    <property type="protein sequence ID" value="GET01978.1"/>
    <property type="molecule type" value="Genomic_DNA"/>
</dbReference>
<evidence type="ECO:0000313" key="7">
    <source>
        <dbReference type="Proteomes" id="UP000615446"/>
    </source>
</evidence>
<proteinExistence type="inferred from homology"/>
<sequence>MGKKKEKNSEPRLIQHREIYQRMNFLYQAATLMTTIAANMTQPSPILPSTSTVSTTSTTSTSEQPSQSNPFSNQEQELQQRQSKIIKNDTTNLGNTKNLASLGRFYINTMKTIGTKQVLRIDPSIKRTICKRCETILLPGVTSKVRIKSRPEPHLHVTCTECNTSKNYSARKGYQLFSEKSENIFGSNETSLGENAKGVTQPPPSLSKKNKSNQKKKIIIPESKE</sequence>
<dbReference type="Pfam" id="PF04032">
    <property type="entry name" value="Rpr2"/>
    <property type="match status" value="1"/>
</dbReference>
<evidence type="ECO:0000256" key="2">
    <source>
        <dbReference type="ARBA" id="ARBA00022723"/>
    </source>
</evidence>
<reference evidence="6" key="1">
    <citation type="submission" date="2019-10" db="EMBL/GenBank/DDBJ databases">
        <title>Conservation and host-specific expression of non-tandemly repeated heterogenous ribosome RNA gene in arbuscular mycorrhizal fungi.</title>
        <authorList>
            <person name="Maeda T."/>
            <person name="Kobayashi Y."/>
            <person name="Nakagawa T."/>
            <person name="Ezawa T."/>
            <person name="Yamaguchi K."/>
            <person name="Bino T."/>
            <person name="Nishimoto Y."/>
            <person name="Shigenobu S."/>
            <person name="Kawaguchi M."/>
        </authorList>
    </citation>
    <scope>NUCLEOTIDE SEQUENCE</scope>
    <source>
        <strain evidence="6">HR1</strain>
    </source>
</reference>
<dbReference type="GO" id="GO:0005655">
    <property type="term" value="C:nucleolar ribonuclease P complex"/>
    <property type="evidence" value="ECO:0007669"/>
    <property type="project" value="TreeGrafter"/>
</dbReference>
<feature type="compositionally biased region" description="Low complexity" evidence="5">
    <location>
        <begin position="49"/>
        <end position="62"/>
    </location>
</feature>
<evidence type="ECO:0000256" key="1">
    <source>
        <dbReference type="ARBA" id="ARBA00022694"/>
    </source>
</evidence>
<protein>
    <submittedName>
        <fullName evidence="6">Ribonuclease P protein subunit p21-like</fullName>
    </submittedName>
</protein>
<feature type="region of interest" description="Disordered" evidence="5">
    <location>
        <begin position="45"/>
        <end position="82"/>
    </location>
</feature>
<comment type="similarity">
    <text evidence="4">Belongs to the eukaryotic/archaeal RNase P protein component 4 family.</text>
</comment>
<evidence type="ECO:0000256" key="5">
    <source>
        <dbReference type="SAM" id="MobiDB-lite"/>
    </source>
</evidence>
<keyword evidence="1" id="KW-0819">tRNA processing</keyword>
<gene>
    <name evidence="6" type="ORF">RCL2_002836000</name>
</gene>
<comment type="caution">
    <text evidence="6">The sequence shown here is derived from an EMBL/GenBank/DDBJ whole genome shotgun (WGS) entry which is preliminary data.</text>
</comment>
<evidence type="ECO:0000313" key="6">
    <source>
        <dbReference type="EMBL" id="GET01978.1"/>
    </source>
</evidence>
<feature type="region of interest" description="Disordered" evidence="5">
    <location>
        <begin position="186"/>
        <end position="225"/>
    </location>
</feature>
<evidence type="ECO:0000256" key="3">
    <source>
        <dbReference type="ARBA" id="ARBA00022833"/>
    </source>
</evidence>
<dbReference type="InterPro" id="IPR007175">
    <property type="entry name" value="Rpr2/Snm1/Rpp21"/>
</dbReference>
<dbReference type="AlphaFoldDB" id="A0A8H3R3X2"/>
<dbReference type="OrthoDB" id="128536at2759"/>
<keyword evidence="2" id="KW-0479">Metal-binding</keyword>
<dbReference type="Gene3D" id="6.20.50.20">
    <property type="match status" value="1"/>
</dbReference>
<feature type="compositionally biased region" description="Polar residues" evidence="5">
    <location>
        <begin position="63"/>
        <end position="82"/>
    </location>
</feature>
<name>A0A8H3R3X2_9GLOM</name>
<organism evidence="6 7">
    <name type="scientific">Rhizophagus clarus</name>
    <dbReference type="NCBI Taxonomy" id="94130"/>
    <lineage>
        <taxon>Eukaryota</taxon>
        <taxon>Fungi</taxon>
        <taxon>Fungi incertae sedis</taxon>
        <taxon>Mucoromycota</taxon>
        <taxon>Glomeromycotina</taxon>
        <taxon>Glomeromycetes</taxon>
        <taxon>Glomerales</taxon>
        <taxon>Glomeraceae</taxon>
        <taxon>Rhizophagus</taxon>
    </lineage>
</organism>
<dbReference type="GO" id="GO:0008033">
    <property type="term" value="P:tRNA processing"/>
    <property type="evidence" value="ECO:0007669"/>
    <property type="project" value="UniProtKB-KW"/>
</dbReference>
<dbReference type="PANTHER" id="PTHR14742">
    <property type="entry name" value="RIBONUCLEASE P SUBUNIT P21"/>
    <property type="match status" value="1"/>
</dbReference>
<accession>A0A8H3R3X2</accession>
<keyword evidence="3" id="KW-0862">Zinc</keyword>
<evidence type="ECO:0000256" key="4">
    <source>
        <dbReference type="ARBA" id="ARBA00038402"/>
    </source>
</evidence>
<dbReference type="PANTHER" id="PTHR14742:SF0">
    <property type="entry name" value="RIBONUCLEASE P PROTEIN SUBUNIT P21"/>
    <property type="match status" value="1"/>
</dbReference>